<dbReference type="EMBL" id="BART01016840">
    <property type="protein sequence ID" value="GAG86845.1"/>
    <property type="molecule type" value="Genomic_DNA"/>
</dbReference>
<accession>X1AVU0</accession>
<evidence type="ECO:0000313" key="1">
    <source>
        <dbReference type="EMBL" id="GAG86845.1"/>
    </source>
</evidence>
<proteinExistence type="predicted"/>
<comment type="caution">
    <text evidence="1">The sequence shown here is derived from an EMBL/GenBank/DDBJ whole genome shotgun (WGS) entry which is preliminary data.</text>
</comment>
<feature type="non-terminal residue" evidence="1">
    <location>
        <position position="1"/>
    </location>
</feature>
<name>X1AVU0_9ZZZZ</name>
<gene>
    <name evidence="1" type="ORF">S01H4_32262</name>
</gene>
<organism evidence="1">
    <name type="scientific">marine sediment metagenome</name>
    <dbReference type="NCBI Taxonomy" id="412755"/>
    <lineage>
        <taxon>unclassified sequences</taxon>
        <taxon>metagenomes</taxon>
        <taxon>ecological metagenomes</taxon>
    </lineage>
</organism>
<feature type="non-terminal residue" evidence="1">
    <location>
        <position position="301"/>
    </location>
</feature>
<reference evidence="1" key="1">
    <citation type="journal article" date="2014" name="Front. Microbiol.">
        <title>High frequency of phylogenetically diverse reductive dehalogenase-homologous genes in deep subseafloor sedimentary metagenomes.</title>
        <authorList>
            <person name="Kawai M."/>
            <person name="Futagami T."/>
            <person name="Toyoda A."/>
            <person name="Takaki Y."/>
            <person name="Nishi S."/>
            <person name="Hori S."/>
            <person name="Arai W."/>
            <person name="Tsubouchi T."/>
            <person name="Morono Y."/>
            <person name="Uchiyama I."/>
            <person name="Ito T."/>
            <person name="Fujiyama A."/>
            <person name="Inagaki F."/>
            <person name="Takami H."/>
        </authorList>
    </citation>
    <scope>NUCLEOTIDE SEQUENCE</scope>
    <source>
        <strain evidence="1">Expedition CK06-06</strain>
    </source>
</reference>
<dbReference type="AlphaFoldDB" id="X1AVU0"/>
<sequence>VLIVNWHKGYHYAILSPLGSLFVRDNIIYILDDPWKPRLCAQIEAIIAYCEKQKDIKNLKIIRTKAWAKDDMNVALNKILATFASEDLIQKHINTTQKAFLQQIIWRIMQKANSISPKYIPEHLKTFENLTITELYRRYIQQKKALCLSLTIHPCTTPHINLFNMISTLYPIKSLICTEENQWLPQWTKALEFKRKRILRYFYINYSDELYSAFLTTDGSFYVMFDDNKYKKLPIEGEVKEIYGSNTYLAYSTKNDTLYYYHGVYSDDDCGYNIILDNMINNRFIKFTRITIPDAYTTKTQ</sequence>
<protein>
    <submittedName>
        <fullName evidence="1">Uncharacterized protein</fullName>
    </submittedName>
</protein>